<proteinExistence type="predicted"/>
<sequence>MSTEEPSKCCVCGEGTTKRCQACAKHGIHLFFCSPEHQKLVWKHHKQVCGPNAHPLSPPACSDDELRDLLAHGRHPRALPAGTLGCVPPDLAQLGQQWGLTSASGGLNAYAVMLENYTGSPAGSFETIVVEMLRQPTLIPDVGARASLLSKARAFLLAHLEVCEASGDLDVCRHTVWAQIARFSFSAWTRNLSISRTAAQEHLHSRIEHQLLVLISIVRAHAADGSAVPTTWILRSFEQLADLLTEVKPFRSVEDVQLATKFFTDRIEQLRERIYMISVPPRLDRSNASLSPCDRFLTAHVDSKGLEMLCVWTGDRQALRAVWKNHKQICGPNAHPLRFPLLSEEEANELLKLEDSPFPYHHSQYADALNSIPAETAAFTHRGLSRGTLGKVVEFCCRNVGSTYKLEQQALAVLRSYLKPAKERAYGAPVPLLKQRPTDVTITPSMTRQALDQLFDLLGAAGLFPNEDAASDVVRRLVMHMWDVVDFVPVISCEASGVVVRCAA</sequence>
<organism evidence="1 3">
    <name type="scientific">Rhodotorula toruloides</name>
    <name type="common">Yeast</name>
    <name type="synonym">Rhodosporidium toruloides</name>
    <dbReference type="NCBI Taxonomy" id="5286"/>
    <lineage>
        <taxon>Eukaryota</taxon>
        <taxon>Fungi</taxon>
        <taxon>Dikarya</taxon>
        <taxon>Basidiomycota</taxon>
        <taxon>Pucciniomycotina</taxon>
        <taxon>Microbotryomycetes</taxon>
        <taxon>Sporidiobolales</taxon>
        <taxon>Sporidiobolaceae</taxon>
        <taxon>Rhodotorula</taxon>
    </lineage>
</organism>
<protein>
    <submittedName>
        <fullName evidence="1 2">Proteophosphoglycan 5</fullName>
    </submittedName>
</protein>
<dbReference type="OrthoDB" id="10269396at2759"/>
<evidence type="ECO:0000313" key="4">
    <source>
        <dbReference type="Proteomes" id="UP000239560"/>
    </source>
</evidence>
<evidence type="ECO:0000313" key="3">
    <source>
        <dbReference type="Proteomes" id="UP000199069"/>
    </source>
</evidence>
<accession>A0A0K3C6F7</accession>
<evidence type="ECO:0000313" key="2">
    <source>
        <dbReference type="EMBL" id="PRQ76810.1"/>
    </source>
</evidence>
<dbReference type="AlphaFoldDB" id="A0A0K3C6F7"/>
<reference evidence="1 3" key="1">
    <citation type="submission" date="2015-07" db="EMBL/GenBank/DDBJ databases">
        <authorList>
            <person name="Cajimat M.N.B."/>
            <person name="Milazzo M.L."/>
            <person name="Fulhorst C.F."/>
        </authorList>
    </citation>
    <scope>NUCLEOTIDE SEQUENCE [LARGE SCALE GENOMIC DNA]</scope>
    <source>
        <strain evidence="1">Single colony</strain>
    </source>
</reference>
<keyword evidence="3" id="KW-1185">Reference proteome</keyword>
<dbReference type="EMBL" id="LCTV02000002">
    <property type="protein sequence ID" value="PRQ76810.1"/>
    <property type="molecule type" value="Genomic_DNA"/>
</dbReference>
<gene>
    <name evidence="1" type="primary">FGENESH: predicted gene_2.284</name>
    <name evidence="2" type="ORF">AAT19DRAFT_12228</name>
    <name evidence="1" type="ORF">BN2166_0011150</name>
</gene>
<dbReference type="EMBL" id="CWKI01000002">
    <property type="protein sequence ID" value="CTR05254.1"/>
    <property type="molecule type" value="Genomic_DNA"/>
</dbReference>
<dbReference type="Proteomes" id="UP000199069">
    <property type="component" value="Unassembled WGS sequence"/>
</dbReference>
<reference evidence="2 4" key="2">
    <citation type="journal article" date="2018" name="Elife">
        <title>Functional genomics of lipid metabolism in the oleaginous yeast Rhodosporidium toruloides.</title>
        <authorList>
            <person name="Coradetti S.T."/>
            <person name="Pinel D."/>
            <person name="Geiselman G."/>
            <person name="Ito M."/>
            <person name="Mondo S."/>
            <person name="Reilly M.C."/>
            <person name="Cheng Y.F."/>
            <person name="Bauer S."/>
            <person name="Grigoriev I."/>
            <person name="Gladden J.M."/>
            <person name="Simmons B.A."/>
            <person name="Brem R."/>
            <person name="Arkin A.P."/>
            <person name="Skerker J.M."/>
        </authorList>
    </citation>
    <scope>NUCLEOTIDE SEQUENCE [LARGE SCALE GENOMIC DNA]</scope>
    <source>
        <strain evidence="2 4">NBRC 0880</strain>
    </source>
</reference>
<dbReference type="Proteomes" id="UP000239560">
    <property type="component" value="Unassembled WGS sequence"/>
</dbReference>
<dbReference type="SUPFAM" id="SSF144232">
    <property type="entry name" value="HIT/MYND zinc finger-like"/>
    <property type="match status" value="1"/>
</dbReference>
<name>A0A0K3C6F7_RHOTO</name>
<evidence type="ECO:0000313" key="1">
    <source>
        <dbReference type="EMBL" id="CTR05254.1"/>
    </source>
</evidence>
<dbReference type="Gene3D" id="6.10.140.2220">
    <property type="match status" value="1"/>
</dbReference>